<keyword evidence="1" id="KW-0805">Transcription regulation</keyword>
<gene>
    <name evidence="6" type="ORF">AJ85_15745</name>
    <name evidence="5" type="ORF">BALCAV_0200805</name>
</gene>
<dbReference type="Proteomes" id="UP000297014">
    <property type="component" value="Unassembled WGS sequence"/>
</dbReference>
<protein>
    <submittedName>
        <fullName evidence="5">DeoR faimly transcriptional regulator</fullName>
    </submittedName>
    <submittedName>
        <fullName evidence="6">DeoR family transcriptional regulator</fullName>
    </submittedName>
</protein>
<reference evidence="6 8" key="2">
    <citation type="submission" date="2014-01" db="EMBL/GenBank/DDBJ databases">
        <title>Draft genome sequencing of Bacillus alcalophilus CGMCC 1.3604.</title>
        <authorList>
            <person name="Yang J."/>
            <person name="Diao L."/>
            <person name="Yang S."/>
        </authorList>
    </citation>
    <scope>NUCLEOTIDE SEQUENCE [LARGE SCALE GENOMIC DNA]</scope>
    <source>
        <strain evidence="6 8">CGMCC 1.3604</strain>
    </source>
</reference>
<dbReference type="InterPro" id="IPR050313">
    <property type="entry name" value="Carb_Metab_HTH_regulators"/>
</dbReference>
<dbReference type="PANTHER" id="PTHR30363">
    <property type="entry name" value="HTH-TYPE TRANSCRIPTIONAL REGULATOR SRLR-RELATED"/>
    <property type="match status" value="1"/>
</dbReference>
<accession>A0A094WSG0</accession>
<dbReference type="STRING" id="1218173.BALCAV_0200805"/>
<keyword evidence="2" id="KW-0238">DNA-binding</keyword>
<dbReference type="SUPFAM" id="SSF46785">
    <property type="entry name" value="Winged helix' DNA-binding domain"/>
    <property type="match status" value="1"/>
</dbReference>
<dbReference type="SUPFAM" id="SSF100950">
    <property type="entry name" value="NagB/RpiA/CoA transferase-like"/>
    <property type="match status" value="1"/>
</dbReference>
<reference evidence="5 7" key="1">
    <citation type="journal article" date="2014" name="Genome Announc.">
        <title>Draft Genome Sequence of Bacillus alcalophilus AV1934, a Classic Alkaliphile Isolated from Human Feces in 1934.</title>
        <authorList>
            <person name="Attie O."/>
            <person name="Jayaprakash A."/>
            <person name="Shah H."/>
            <person name="Paulsen I.T."/>
            <person name="Morino M."/>
            <person name="Takahashi Y."/>
            <person name="Narumi I."/>
            <person name="Sachidanandam R."/>
            <person name="Satoh K."/>
            <person name="Ito M."/>
            <person name="Krulwich T.A."/>
        </authorList>
    </citation>
    <scope>NUCLEOTIDE SEQUENCE [LARGE SCALE GENOMIC DNA]</scope>
    <source>
        <strain evidence="5 7">AV1934</strain>
    </source>
</reference>
<dbReference type="SMART" id="SM01134">
    <property type="entry name" value="DeoRC"/>
    <property type="match status" value="1"/>
</dbReference>
<evidence type="ECO:0000313" key="7">
    <source>
        <dbReference type="Proteomes" id="UP000002754"/>
    </source>
</evidence>
<comment type="caution">
    <text evidence="5">The sequence shown here is derived from an EMBL/GenBank/DDBJ whole genome shotgun (WGS) entry which is preliminary data.</text>
</comment>
<keyword evidence="7" id="KW-1185">Reference proteome</keyword>
<dbReference type="PANTHER" id="PTHR30363:SF56">
    <property type="entry name" value="TRANSCRIPTIONAL REGULATOR, DEOR FAMILY"/>
    <property type="match status" value="1"/>
</dbReference>
<dbReference type="GO" id="GO:0003700">
    <property type="term" value="F:DNA-binding transcription factor activity"/>
    <property type="evidence" value="ECO:0007669"/>
    <property type="project" value="InterPro"/>
</dbReference>
<dbReference type="PRINTS" id="PR00037">
    <property type="entry name" value="HTHLACR"/>
</dbReference>
<dbReference type="EMBL" id="JALP01000204">
    <property type="protein sequence ID" value="THG89663.1"/>
    <property type="molecule type" value="Genomic_DNA"/>
</dbReference>
<evidence type="ECO:0000256" key="3">
    <source>
        <dbReference type="ARBA" id="ARBA00023163"/>
    </source>
</evidence>
<evidence type="ECO:0000313" key="5">
    <source>
        <dbReference type="EMBL" id="KGA99008.1"/>
    </source>
</evidence>
<evidence type="ECO:0000313" key="6">
    <source>
        <dbReference type="EMBL" id="THG89663.1"/>
    </source>
</evidence>
<evidence type="ECO:0000313" key="8">
    <source>
        <dbReference type="Proteomes" id="UP000297014"/>
    </source>
</evidence>
<dbReference type="Gene3D" id="1.10.10.10">
    <property type="entry name" value="Winged helix-like DNA-binding domain superfamily/Winged helix DNA-binding domain"/>
    <property type="match status" value="1"/>
</dbReference>
<evidence type="ECO:0000259" key="4">
    <source>
        <dbReference type="PROSITE" id="PS51000"/>
    </source>
</evidence>
<keyword evidence="3" id="KW-0804">Transcription</keyword>
<dbReference type="OrthoDB" id="9797223at2"/>
<dbReference type="RefSeq" id="WP_004427446.1">
    <property type="nucleotide sequence ID" value="NZ_ALPT02000002.1"/>
</dbReference>
<sequence length="254" mass="28334">MLTLERKERILALLKRHEVVKIQEIIADTGASESTIRRDLTELEQEKKLKRIHGGATLPSNKRDEPTMAQKSLKNRHEKVEIAKKAATFVQDGDCIFLDAGSTTFEMIPFLKGKNIEVVTNGLTNITALLDADIHTHVLGGYVKKGTHAFVGRSAIETMEMFRFDHVFLGTNGITAADGCTTPDPEEAFIKSHAIKCGRQAFVLADHTKFGDVTFSKITDLNKVILITSQYMQEQNFLLHDQITALTKLEVVNI</sequence>
<proteinExistence type="predicted"/>
<dbReference type="PROSITE" id="PS51000">
    <property type="entry name" value="HTH_DEOR_2"/>
    <property type="match status" value="1"/>
</dbReference>
<dbReference type="InterPro" id="IPR036390">
    <property type="entry name" value="WH_DNA-bd_sf"/>
</dbReference>
<dbReference type="InterPro" id="IPR001034">
    <property type="entry name" value="DeoR_HTH"/>
</dbReference>
<dbReference type="InterPro" id="IPR018356">
    <property type="entry name" value="Tscrpt_reg_HTH_DeoR_CS"/>
</dbReference>
<dbReference type="InterPro" id="IPR014036">
    <property type="entry name" value="DeoR-like_C"/>
</dbReference>
<feature type="domain" description="HTH deoR-type" evidence="4">
    <location>
        <begin position="3"/>
        <end position="58"/>
    </location>
</feature>
<dbReference type="Pfam" id="PF08220">
    <property type="entry name" value="HTH_DeoR"/>
    <property type="match status" value="1"/>
</dbReference>
<dbReference type="EMBL" id="ALPT02000002">
    <property type="protein sequence ID" value="KGA99008.1"/>
    <property type="molecule type" value="Genomic_DNA"/>
</dbReference>
<dbReference type="InterPro" id="IPR037171">
    <property type="entry name" value="NagB/RpiA_transferase-like"/>
</dbReference>
<name>A0A094WSG0_ALKAL</name>
<evidence type="ECO:0000256" key="2">
    <source>
        <dbReference type="ARBA" id="ARBA00023125"/>
    </source>
</evidence>
<organism evidence="5 7">
    <name type="scientific">Alkalihalobacillus alcalophilus ATCC 27647 = CGMCC 1.3604</name>
    <dbReference type="NCBI Taxonomy" id="1218173"/>
    <lineage>
        <taxon>Bacteria</taxon>
        <taxon>Bacillati</taxon>
        <taxon>Bacillota</taxon>
        <taxon>Bacilli</taxon>
        <taxon>Bacillales</taxon>
        <taxon>Bacillaceae</taxon>
        <taxon>Alkalihalobacillus</taxon>
    </lineage>
</organism>
<evidence type="ECO:0000256" key="1">
    <source>
        <dbReference type="ARBA" id="ARBA00023015"/>
    </source>
</evidence>
<dbReference type="AlphaFoldDB" id="A0A094WSG0"/>
<dbReference type="GO" id="GO:0003677">
    <property type="term" value="F:DNA binding"/>
    <property type="evidence" value="ECO:0007669"/>
    <property type="project" value="UniProtKB-KW"/>
</dbReference>
<dbReference type="Proteomes" id="UP000002754">
    <property type="component" value="Unassembled WGS sequence"/>
</dbReference>
<dbReference type="eggNOG" id="COG1349">
    <property type="taxonomic scope" value="Bacteria"/>
</dbReference>
<dbReference type="Gene3D" id="3.40.50.1360">
    <property type="match status" value="1"/>
</dbReference>
<dbReference type="SMART" id="SM00420">
    <property type="entry name" value="HTH_DEOR"/>
    <property type="match status" value="1"/>
</dbReference>
<dbReference type="PROSITE" id="PS00894">
    <property type="entry name" value="HTH_DEOR_1"/>
    <property type="match status" value="1"/>
</dbReference>
<dbReference type="InterPro" id="IPR036388">
    <property type="entry name" value="WH-like_DNA-bd_sf"/>
</dbReference>
<dbReference type="Pfam" id="PF00455">
    <property type="entry name" value="DeoRC"/>
    <property type="match status" value="1"/>
</dbReference>